<dbReference type="OrthoDB" id="7931at2157"/>
<dbReference type="InterPro" id="IPR020556">
    <property type="entry name" value="Amidase_CS"/>
</dbReference>
<organism evidence="2 3">
    <name type="scientific">Salinigranum rubrum</name>
    <dbReference type="NCBI Taxonomy" id="755307"/>
    <lineage>
        <taxon>Archaea</taxon>
        <taxon>Methanobacteriati</taxon>
        <taxon>Methanobacteriota</taxon>
        <taxon>Stenosarchaea group</taxon>
        <taxon>Halobacteria</taxon>
        <taxon>Halobacteriales</taxon>
        <taxon>Haloferacaceae</taxon>
        <taxon>Salinigranum</taxon>
    </lineage>
</organism>
<dbReference type="KEGG" id="srub:C2R22_03220"/>
<dbReference type="RefSeq" id="WP_103424473.1">
    <property type="nucleotide sequence ID" value="NZ_CP026309.1"/>
</dbReference>
<dbReference type="InterPro" id="IPR023631">
    <property type="entry name" value="Amidase_dom"/>
</dbReference>
<name>A0A2I8VFT1_9EURY</name>
<dbReference type="PANTHER" id="PTHR11895:SF7">
    <property type="entry name" value="GLUTAMYL-TRNA(GLN) AMIDOTRANSFERASE SUBUNIT A, MITOCHONDRIAL"/>
    <property type="match status" value="1"/>
</dbReference>
<protein>
    <recommendedName>
        <fullName evidence="1">Amidase domain-containing protein</fullName>
    </recommendedName>
</protein>
<accession>A0A2I8VFT1</accession>
<dbReference type="InterPro" id="IPR036928">
    <property type="entry name" value="AS_sf"/>
</dbReference>
<proteinExistence type="predicted"/>
<dbReference type="Pfam" id="PF01425">
    <property type="entry name" value="Amidase"/>
    <property type="match status" value="1"/>
</dbReference>
<dbReference type="InterPro" id="IPR000120">
    <property type="entry name" value="Amidase"/>
</dbReference>
<dbReference type="Gene3D" id="3.90.1300.10">
    <property type="entry name" value="Amidase signature (AS) domain"/>
    <property type="match status" value="1"/>
</dbReference>
<evidence type="ECO:0000259" key="1">
    <source>
        <dbReference type="Pfam" id="PF01425"/>
    </source>
</evidence>
<dbReference type="GeneID" id="35591067"/>
<evidence type="ECO:0000313" key="3">
    <source>
        <dbReference type="Proteomes" id="UP000236584"/>
    </source>
</evidence>
<dbReference type="SUPFAM" id="SSF75304">
    <property type="entry name" value="Amidase signature (AS) enzymes"/>
    <property type="match status" value="1"/>
</dbReference>
<evidence type="ECO:0000313" key="2">
    <source>
        <dbReference type="EMBL" id="AUV80786.1"/>
    </source>
</evidence>
<dbReference type="EMBL" id="CP026309">
    <property type="protein sequence ID" value="AUV80786.1"/>
    <property type="molecule type" value="Genomic_DNA"/>
</dbReference>
<sequence>MRDLLRRVSGEDVRRLADLYRFDVSRDESTALASAVNDRLDDELDRLYEIPVDDSVANPGERTWREPTDPYNALSVACHVPPTPGHGELLADTTLGLKDLIAVAGVPMQCGSAVMQGFVPSGDATVTARLRAAGATITAKTNLDEFAGGGRGRSFRGLVRNPVDAERIAGGSSGGSAAAVAADIVDAALGTDTGGSIRKPAAFCELVGLKPTYGLVPLTGVVENTYTLDHVGPIASTVEDAATVLEAIAGTDSADPASMAAAGDEQYQTGGYRDAVRSPPPVSDLRLGVATQGLDDDIDETVAARHRHALDELEDAGATLTEVALPFLDQVKHVKNVLSYVELAAYWRDGGAAVRRGGVQNTADHLGFARRARTANGELNEFYRGRLLTGARLATAHDGRHYVRALAARETVREELGARLDGVDAVLTPTVPRLAPLVEDARDSGVDYDGVEGAQYGFGRYTKIANVSGAPALTLPNRVDAGPAVGLQLLGSRFDEATLLGVARSVVEALSTARNP</sequence>
<dbReference type="PANTHER" id="PTHR11895">
    <property type="entry name" value="TRANSAMIDASE"/>
    <property type="match status" value="1"/>
</dbReference>
<dbReference type="AlphaFoldDB" id="A0A2I8VFT1"/>
<reference evidence="2 3" key="1">
    <citation type="submission" date="2018-01" db="EMBL/GenBank/DDBJ databases">
        <title>Complete genome sequence of Salinigranum rubrum GX10T, an extremely halophilic archaeon isolated from a marine solar saltern.</title>
        <authorList>
            <person name="Han S."/>
        </authorList>
    </citation>
    <scope>NUCLEOTIDE SEQUENCE [LARGE SCALE GENOMIC DNA]</scope>
    <source>
        <strain evidence="2 3">GX10</strain>
    </source>
</reference>
<dbReference type="Proteomes" id="UP000236584">
    <property type="component" value="Chromosome"/>
</dbReference>
<gene>
    <name evidence="2" type="ORF">C2R22_03220</name>
</gene>
<dbReference type="PROSITE" id="PS00571">
    <property type="entry name" value="AMIDASES"/>
    <property type="match status" value="1"/>
</dbReference>
<keyword evidence="3" id="KW-1185">Reference proteome</keyword>
<dbReference type="GO" id="GO:0003824">
    <property type="term" value="F:catalytic activity"/>
    <property type="evidence" value="ECO:0007669"/>
    <property type="project" value="InterPro"/>
</dbReference>
<feature type="domain" description="Amidase" evidence="1">
    <location>
        <begin position="95"/>
        <end position="500"/>
    </location>
</feature>